<dbReference type="EMBL" id="JAFCIX010000298">
    <property type="protein sequence ID" value="KAH6595504.1"/>
    <property type="molecule type" value="Genomic_DNA"/>
</dbReference>
<dbReference type="Gene3D" id="1.10.472.80">
    <property type="entry name" value="Ypt/Rab-GAP domain of gyp1p, domain 3"/>
    <property type="match status" value="1"/>
</dbReference>
<dbReference type="Gene3D" id="1.10.8.270">
    <property type="entry name" value="putative rabgap domain of human tbc1 domain family member 14 like domains"/>
    <property type="match status" value="1"/>
</dbReference>
<evidence type="ECO:0000256" key="3">
    <source>
        <dbReference type="SAM" id="MobiDB-lite"/>
    </source>
</evidence>
<feature type="compositionally biased region" description="Polar residues" evidence="3">
    <location>
        <begin position="1470"/>
        <end position="1480"/>
    </location>
</feature>
<evidence type="ECO:0000259" key="5">
    <source>
        <dbReference type="PROSITE" id="PS50222"/>
    </source>
</evidence>
<dbReference type="Gene3D" id="2.30.29.30">
    <property type="entry name" value="Pleckstrin-homology domain (PH domain)/Phosphotyrosine-binding domain (PTB)"/>
    <property type="match status" value="2"/>
</dbReference>
<accession>A0ABQ8FCA6</accession>
<dbReference type="SMART" id="SM00164">
    <property type="entry name" value="TBC"/>
    <property type="match status" value="1"/>
</dbReference>
<feature type="region of interest" description="Disordered" evidence="3">
    <location>
        <begin position="1427"/>
        <end position="1501"/>
    </location>
</feature>
<organism evidence="6 7">
    <name type="scientific">Batrachochytrium salamandrivorans</name>
    <dbReference type="NCBI Taxonomy" id="1357716"/>
    <lineage>
        <taxon>Eukaryota</taxon>
        <taxon>Fungi</taxon>
        <taxon>Fungi incertae sedis</taxon>
        <taxon>Chytridiomycota</taxon>
        <taxon>Chytridiomycota incertae sedis</taxon>
        <taxon>Chytridiomycetes</taxon>
        <taxon>Rhizophydiales</taxon>
        <taxon>Rhizophydiales incertae sedis</taxon>
        <taxon>Batrachochytrium</taxon>
    </lineage>
</organism>
<keyword evidence="2" id="KW-0106">Calcium</keyword>
<dbReference type="InterPro" id="IPR000195">
    <property type="entry name" value="Rab-GAP-TBC_dom"/>
</dbReference>
<dbReference type="Pfam" id="PF02893">
    <property type="entry name" value="GRAM"/>
    <property type="match status" value="1"/>
</dbReference>
<dbReference type="SUPFAM" id="SSF47473">
    <property type="entry name" value="EF-hand"/>
    <property type="match status" value="1"/>
</dbReference>
<evidence type="ECO:0000256" key="2">
    <source>
        <dbReference type="ARBA" id="ARBA00022837"/>
    </source>
</evidence>
<dbReference type="InterPro" id="IPR004182">
    <property type="entry name" value="GRAM"/>
</dbReference>
<dbReference type="Gene3D" id="1.10.238.10">
    <property type="entry name" value="EF-hand"/>
    <property type="match status" value="1"/>
</dbReference>
<evidence type="ECO:0000259" key="4">
    <source>
        <dbReference type="PROSITE" id="PS50086"/>
    </source>
</evidence>
<keyword evidence="7" id="KW-1185">Reference proteome</keyword>
<dbReference type="InterPro" id="IPR035969">
    <property type="entry name" value="Rab-GAP_TBC_sf"/>
</dbReference>
<dbReference type="Proteomes" id="UP001648503">
    <property type="component" value="Unassembled WGS sequence"/>
</dbReference>
<name>A0ABQ8FCA6_9FUNG</name>
<proteinExistence type="predicted"/>
<feature type="region of interest" description="Disordered" evidence="3">
    <location>
        <begin position="383"/>
        <end position="410"/>
    </location>
</feature>
<feature type="compositionally biased region" description="Polar residues" evidence="3">
    <location>
        <begin position="392"/>
        <end position="402"/>
    </location>
</feature>
<feature type="domain" description="Rab-GAP TBC" evidence="4">
    <location>
        <begin position="733"/>
        <end position="920"/>
    </location>
</feature>
<gene>
    <name evidence="6" type="ORF">BASA50_005714</name>
</gene>
<dbReference type="PROSITE" id="PS50086">
    <property type="entry name" value="TBC_RABGAP"/>
    <property type="match status" value="1"/>
</dbReference>
<dbReference type="Pfam" id="PF00566">
    <property type="entry name" value="RabGAP-TBC"/>
    <property type="match status" value="1"/>
</dbReference>
<dbReference type="SUPFAM" id="SSF47923">
    <property type="entry name" value="Ypt/Rab-GAP domain of gyp1p"/>
    <property type="match status" value="2"/>
</dbReference>
<feature type="region of interest" description="Disordered" evidence="3">
    <location>
        <begin position="1367"/>
        <end position="1398"/>
    </location>
</feature>
<dbReference type="PANTHER" id="PTHR47219">
    <property type="entry name" value="RAB GTPASE-ACTIVATING PROTEIN 1-LIKE"/>
    <property type="match status" value="1"/>
</dbReference>
<dbReference type="InterPro" id="IPR050302">
    <property type="entry name" value="Rab_GAP_TBC_domain"/>
</dbReference>
<feature type="compositionally biased region" description="Low complexity" evidence="3">
    <location>
        <begin position="1489"/>
        <end position="1500"/>
    </location>
</feature>
<protein>
    <recommendedName>
        <fullName evidence="8">Rab-GAP TBC domain-containing protein</fullName>
    </recommendedName>
</protein>
<dbReference type="InterPro" id="IPR002048">
    <property type="entry name" value="EF_hand_dom"/>
</dbReference>
<dbReference type="InterPro" id="IPR018247">
    <property type="entry name" value="EF_Hand_1_Ca_BS"/>
</dbReference>
<dbReference type="PROSITE" id="PS00018">
    <property type="entry name" value="EF_HAND_1"/>
    <property type="match status" value="1"/>
</dbReference>
<feature type="compositionally biased region" description="Basic and acidic residues" evidence="3">
    <location>
        <begin position="1369"/>
        <end position="1395"/>
    </location>
</feature>
<keyword evidence="1" id="KW-0343">GTPase activation</keyword>
<comment type="caution">
    <text evidence="6">The sequence shown here is derived from an EMBL/GenBank/DDBJ whole genome shotgun (WGS) entry which is preliminary data.</text>
</comment>
<dbReference type="PROSITE" id="PS50222">
    <property type="entry name" value="EF_HAND_2"/>
    <property type="match status" value="1"/>
</dbReference>
<sequence length="1575" mass="172536">MFIKPIEVSTLSIHPTSSWQDHAGNTHFVLQSKKKDSSIMRSLITGLSTGISLGVGAAVGGASALASSTGPGTSSSSDAVYRKSLLDYEYRILLRFNSRKADFIVAVDHSFDKIHTDWNWVERNLFIKLAEIDSTSLSSKLNTTADQIDKLLLVQFGEMTEEYKDPQVVGAMAKLQEVKSELIRVFPSAADDVLLNYYACTYWAAETISARGQIFVGRNNLYFSGTRQAGPADQDTSVPLSVSILIAYKDVNSLELVNAKRLLLPDSIQIGIKDKTFTFALYFHRKEIFRILTSLCNAAMNRLIKGAENSLSASSEMFSKNSANMTGDLAITSSNKSGGLLMGRSREVFGADDTLLLLGMGASTFQGIGDGDLGDMSQEQNTADYSAHDKSAQSISDTTQRPPSGPTPHTVLASSHTVVRYSHIKTALVNSLFDLDNQNKNMEFRNLFRLSYHETITMDESPCYYFHKPSSTSYTGSLYLSQNFANFAAQSSSPTPASTLSSVSSSSVSTSMLFDSSQDPNLVFVIPYPHIVSVKKQPATALPISGKLLSFSLSGYLVISTKTRGEFWLAFSTSKVRDRVSETLLSRIRTVDWRFDDDVVIGGRNSNSPINTTLSTGMSSGVLGMAGPALVDPLFSTKNTSHTPIFPLSNGSRSPNLVMPLGNTNDNGSTMYPLMTGLKFLVPQTDRGGRLSLQEDSPLYVARWTEYFDAYGRDVCIIKDMKAIRDLLISTDGIPERFRGDFWMLVSGAWYSKPESTYYQQLLSGNQHRVNPFAEEIEKDVHRSLPEHPAYQSPLGIDALRRLLTAFSWRNPAIGYAQALNIIAAVLLLHLREEDAFWMLCMIVERMLPDHYTKTLVGSVVDQAVFRQLVEIHLPALATHLDKLYMDLSMFSVPWFLCLYLNSVSQSVAIKLLDLFFLEGPKFLFWIAIAVLKINEAKLISKGKDDDIFVAILKDFFTRLGLPDSGRDSPVAGAAPDALPDISTATGRPLYELLVSTACTVLGPLITSESIEALRMRYRLKVVHQMEDNNRKSQVRTLCEQVTLSFEEVSAAYDDVRRLEFIHGEEEEDPTGSAAFLAEQGRAEEEEMRDILASLGGWGLVRRISRHHKQRNVTIVGCATSASGYGGISLASYSSVLPKTANDAESQVDISIKSICLYDFRKVFGTVSPWRCGKHEPLRIFKRNAHANPSGSIATAESEPVVVDGARLTEPANRSMGAGQSSMVGLETAASWSTITDATDLSLSLVDRIYFYCTFQYHYVQRQKRGQAELAAAGRLHSQSASDHSKSLGEIPEPGFVVDLAAMVHVLDAIMKQPLHSRLRFLFDLHDLDGDGFLNKVELKAVMDSFLEMFEHSRHDRAGLADTPLVKSASDKLSHSSAKDHGEAQDGKSKPRNKAEDEETYFRAVSSFLSAALQMGNNKGGALNVSNSGSTSSISGQGTKPLGNSSANVGADSLVSVSETPADTHGDGSGNVQGHSSEMTDSGFGRDPSSSNISQGGTSSLTSLALGDEATAAMTSIARNRKQKGAEIESAFLLSFNEFLLAVMSQSVFVQYFERTWSIHKEALGLVWIAWESKA</sequence>
<evidence type="ECO:0008006" key="8">
    <source>
        <dbReference type="Google" id="ProtNLM"/>
    </source>
</evidence>
<evidence type="ECO:0000256" key="1">
    <source>
        <dbReference type="ARBA" id="ARBA00022468"/>
    </source>
</evidence>
<evidence type="ECO:0000313" key="7">
    <source>
        <dbReference type="Proteomes" id="UP001648503"/>
    </source>
</evidence>
<feature type="domain" description="EF-hand" evidence="5">
    <location>
        <begin position="1314"/>
        <end position="1349"/>
    </location>
</feature>
<dbReference type="InterPro" id="IPR011992">
    <property type="entry name" value="EF-hand-dom_pair"/>
</dbReference>
<evidence type="ECO:0000313" key="6">
    <source>
        <dbReference type="EMBL" id="KAH6595504.1"/>
    </source>
</evidence>
<feature type="compositionally biased region" description="Low complexity" evidence="3">
    <location>
        <begin position="1427"/>
        <end position="1438"/>
    </location>
</feature>
<dbReference type="InterPro" id="IPR011993">
    <property type="entry name" value="PH-like_dom_sf"/>
</dbReference>
<reference evidence="6 7" key="1">
    <citation type="submission" date="2021-02" db="EMBL/GenBank/DDBJ databases">
        <title>Variation within the Batrachochytrium salamandrivorans European outbreak.</title>
        <authorList>
            <person name="Kelly M."/>
            <person name="Pasmans F."/>
            <person name="Shea T.P."/>
            <person name="Munoz J.F."/>
            <person name="Carranza S."/>
            <person name="Cuomo C.A."/>
            <person name="Martel A."/>
        </authorList>
    </citation>
    <scope>NUCLEOTIDE SEQUENCE [LARGE SCALE GENOMIC DNA]</scope>
    <source>
        <strain evidence="6 7">AMFP18/2</strain>
    </source>
</reference>
<dbReference type="PANTHER" id="PTHR47219:SF20">
    <property type="entry name" value="TBC1 DOMAIN FAMILY MEMBER 2B"/>
    <property type="match status" value="1"/>
</dbReference>